<dbReference type="KEGG" id="bcoh:BC6307_08070"/>
<proteinExistence type="predicted"/>
<evidence type="ECO:0000256" key="1">
    <source>
        <dbReference type="SAM" id="Phobius"/>
    </source>
</evidence>
<dbReference type="STRING" id="1314751.GCA_001591425_00426"/>
<sequence length="198" mass="23308">MSKNQPRGKKQTVSNKRRWRVILVFVFAFAICIAIGGAFLIFRDLVYPDMYYVLLFDLIGMVGLYMGAIFLCAFFLYLFFIIVFINPQRIKRSKVLKFAAAGMVVFIFTVWVVGFSSQEISRDSQAFQDYKEGNWTVKELLVRDIYGPNKRSNITILETDEGDMVLYWRPFRIYRDQIYRFTYLEKTKVVLEVEQVGE</sequence>
<evidence type="ECO:0000313" key="3">
    <source>
        <dbReference type="Proteomes" id="UP000215224"/>
    </source>
</evidence>
<feature type="transmembrane region" description="Helical" evidence="1">
    <location>
        <begin position="95"/>
        <end position="115"/>
    </location>
</feature>
<reference evidence="2 3" key="1">
    <citation type="submission" date="2016-12" db="EMBL/GenBank/DDBJ databases">
        <title>The whole genome sequencing and assembly of Bacillus cohnii DSM 6307T strain.</title>
        <authorList>
            <person name="Lee Y.-J."/>
            <person name="Yi H."/>
            <person name="Bahn Y.-S."/>
            <person name="Kim J.F."/>
            <person name="Lee D.-W."/>
        </authorList>
    </citation>
    <scope>NUCLEOTIDE SEQUENCE [LARGE SCALE GENOMIC DNA]</scope>
    <source>
        <strain evidence="2 3">DSM 6307</strain>
    </source>
</reference>
<name>A0A223KPB9_9BACI</name>
<keyword evidence="1" id="KW-0812">Transmembrane</keyword>
<dbReference type="EMBL" id="CP018866">
    <property type="protein sequence ID" value="AST91237.1"/>
    <property type="molecule type" value="Genomic_DNA"/>
</dbReference>
<dbReference type="Proteomes" id="UP000215224">
    <property type="component" value="Chromosome"/>
</dbReference>
<dbReference type="AlphaFoldDB" id="A0A223KPB9"/>
<feature type="transmembrane region" description="Helical" evidence="1">
    <location>
        <begin position="62"/>
        <end position="83"/>
    </location>
</feature>
<dbReference type="RefSeq" id="WP_066411445.1">
    <property type="nucleotide sequence ID" value="NZ_CP018866.1"/>
</dbReference>
<feature type="transmembrane region" description="Helical" evidence="1">
    <location>
        <begin position="21"/>
        <end position="42"/>
    </location>
</feature>
<organism evidence="2 3">
    <name type="scientific">Sutcliffiella cohnii</name>
    <dbReference type="NCBI Taxonomy" id="33932"/>
    <lineage>
        <taxon>Bacteria</taxon>
        <taxon>Bacillati</taxon>
        <taxon>Bacillota</taxon>
        <taxon>Bacilli</taxon>
        <taxon>Bacillales</taxon>
        <taxon>Bacillaceae</taxon>
        <taxon>Sutcliffiella</taxon>
    </lineage>
</organism>
<evidence type="ECO:0000313" key="2">
    <source>
        <dbReference type="EMBL" id="AST91237.1"/>
    </source>
</evidence>
<keyword evidence="1" id="KW-0472">Membrane</keyword>
<keyword evidence="1" id="KW-1133">Transmembrane helix</keyword>
<keyword evidence="3" id="KW-1185">Reference proteome</keyword>
<accession>A0A223KPB9</accession>
<protein>
    <submittedName>
        <fullName evidence="2">Uncharacterized protein</fullName>
    </submittedName>
</protein>
<gene>
    <name evidence="2" type="ORF">BC6307_08070</name>
</gene>